<feature type="domain" description="Rhodopsin" evidence="7">
    <location>
        <begin position="26"/>
        <end position="267"/>
    </location>
</feature>
<feature type="transmembrane region" description="Helical" evidence="6">
    <location>
        <begin position="206"/>
        <end position="226"/>
    </location>
</feature>
<evidence type="ECO:0000259" key="7">
    <source>
        <dbReference type="Pfam" id="PF20684"/>
    </source>
</evidence>
<comment type="subcellular location">
    <subcellularLocation>
        <location evidence="1">Membrane</location>
        <topology evidence="1">Multi-pass membrane protein</topology>
    </subcellularLocation>
</comment>
<reference evidence="8 9" key="1">
    <citation type="submission" date="2015-02" db="EMBL/GenBank/DDBJ databases">
        <title>Draft Genome Sequences of Two Closely-Related Aflatoxigenic Aspergillus Species Obtained from the Cote d'Ivoire.</title>
        <authorList>
            <person name="Moore G.G."/>
            <person name="Beltz S.B."/>
            <person name="Mack B.M."/>
        </authorList>
    </citation>
    <scope>NUCLEOTIDE SEQUENCE [LARGE SCALE GENOMIC DNA]</scope>
    <source>
        <strain evidence="8 9">SRRC1432</strain>
    </source>
</reference>
<evidence type="ECO:0000256" key="4">
    <source>
        <dbReference type="ARBA" id="ARBA00023136"/>
    </source>
</evidence>
<feature type="transmembrane region" description="Helical" evidence="6">
    <location>
        <begin position="6"/>
        <end position="30"/>
    </location>
</feature>
<evidence type="ECO:0000313" key="8">
    <source>
        <dbReference type="EMBL" id="KKK22864.1"/>
    </source>
</evidence>
<evidence type="ECO:0000256" key="2">
    <source>
        <dbReference type="ARBA" id="ARBA00022692"/>
    </source>
</evidence>
<dbReference type="Pfam" id="PF20684">
    <property type="entry name" value="Fung_rhodopsin"/>
    <property type="match status" value="1"/>
</dbReference>
<keyword evidence="9" id="KW-1185">Reference proteome</keyword>
<dbReference type="EMBL" id="JYKN01000829">
    <property type="protein sequence ID" value="KKK22864.1"/>
    <property type="molecule type" value="Genomic_DNA"/>
</dbReference>
<keyword evidence="3 6" id="KW-1133">Transmembrane helix</keyword>
<accession>A0A0F8UTF3</accession>
<keyword evidence="4 6" id="KW-0472">Membrane</keyword>
<feature type="transmembrane region" description="Helical" evidence="6">
    <location>
        <begin position="42"/>
        <end position="67"/>
    </location>
</feature>
<proteinExistence type="inferred from homology"/>
<dbReference type="PANTHER" id="PTHR33048:SF140">
    <property type="entry name" value="ATPASE, PUTATIVE (EUROFUNG)-RELATED"/>
    <property type="match status" value="1"/>
</dbReference>
<dbReference type="PANTHER" id="PTHR33048">
    <property type="entry name" value="PTH11-LIKE INTEGRAL MEMBRANE PROTEIN (AFU_ORTHOLOGUE AFUA_5G11245)"/>
    <property type="match status" value="1"/>
</dbReference>
<dbReference type="OrthoDB" id="3897607at2759"/>
<keyword evidence="2 6" id="KW-0812">Transmembrane</keyword>
<evidence type="ECO:0000256" key="3">
    <source>
        <dbReference type="ARBA" id="ARBA00022989"/>
    </source>
</evidence>
<evidence type="ECO:0000256" key="6">
    <source>
        <dbReference type="SAM" id="Phobius"/>
    </source>
</evidence>
<dbReference type="VEuPathDB" id="FungiDB:P175DRAFT_0496823"/>
<dbReference type="InterPro" id="IPR052337">
    <property type="entry name" value="SAT4-like"/>
</dbReference>
<organism evidence="8 9">
    <name type="scientific">Aspergillus ochraceoroseus</name>
    <dbReference type="NCBI Taxonomy" id="138278"/>
    <lineage>
        <taxon>Eukaryota</taxon>
        <taxon>Fungi</taxon>
        <taxon>Dikarya</taxon>
        <taxon>Ascomycota</taxon>
        <taxon>Pezizomycotina</taxon>
        <taxon>Eurotiomycetes</taxon>
        <taxon>Eurotiomycetidae</taxon>
        <taxon>Eurotiales</taxon>
        <taxon>Aspergillaceae</taxon>
        <taxon>Aspergillus</taxon>
        <taxon>Aspergillus subgen. Nidulantes</taxon>
    </lineage>
</organism>
<comment type="caution">
    <text evidence="8">The sequence shown here is derived from an EMBL/GenBank/DDBJ whole genome shotgun (WGS) entry which is preliminary data.</text>
</comment>
<dbReference type="Proteomes" id="UP000034947">
    <property type="component" value="Unassembled WGS sequence"/>
</dbReference>
<dbReference type="InterPro" id="IPR049326">
    <property type="entry name" value="Rhodopsin_dom_fungi"/>
</dbReference>
<feature type="transmembrane region" description="Helical" evidence="6">
    <location>
        <begin position="87"/>
        <end position="111"/>
    </location>
</feature>
<dbReference type="GO" id="GO:0016020">
    <property type="term" value="C:membrane"/>
    <property type="evidence" value="ECO:0007669"/>
    <property type="project" value="UniProtKB-SubCell"/>
</dbReference>
<comment type="similarity">
    <text evidence="5">Belongs to the SAT4 family.</text>
</comment>
<sequence length="303" mass="33478">MSSGRSNAILISTSVLLGISLVTVCLRCYVRLRIVKAFGWDDSLMVTAMIFNIGFAICGIIGTTYGIGKKAEYFQSRPDDFQLAMLYWWLAQLFYVVTCTMMRMSIAVMLLRLVIDRVFFGILYGVMALSTIAGLIFFFFTIFQCTPVAYYWGRLTMQGKCLNTNTLLGIAYFYSAAATACDLTIGILPAVLIWNLRISHRAKLGIAVILGIGCIASAGVIVRIPFLHRITSPDFLSSTFQATIWSNAEANLGITAGSLAPIRPLFRDLTCMRGKGNLTRAARISSDRYSSAHNSESNEYVAY</sequence>
<evidence type="ECO:0000313" key="9">
    <source>
        <dbReference type="Proteomes" id="UP000034947"/>
    </source>
</evidence>
<name>A0A0F8UTF3_9EURO</name>
<gene>
    <name evidence="8" type="ORF">AOCH_001175</name>
</gene>
<feature type="transmembrane region" description="Helical" evidence="6">
    <location>
        <begin position="123"/>
        <end position="152"/>
    </location>
</feature>
<feature type="transmembrane region" description="Helical" evidence="6">
    <location>
        <begin position="172"/>
        <end position="194"/>
    </location>
</feature>
<evidence type="ECO:0000256" key="1">
    <source>
        <dbReference type="ARBA" id="ARBA00004141"/>
    </source>
</evidence>
<protein>
    <recommendedName>
        <fullName evidence="7">Rhodopsin domain-containing protein</fullName>
    </recommendedName>
</protein>
<evidence type="ECO:0000256" key="5">
    <source>
        <dbReference type="ARBA" id="ARBA00038359"/>
    </source>
</evidence>
<dbReference type="AlphaFoldDB" id="A0A0F8UTF3"/>